<keyword evidence="1" id="KW-0812">Transmembrane</keyword>
<reference evidence="2" key="2">
    <citation type="submission" date="2013-05" db="EMBL/GenBank/DDBJ databases">
        <title>The genome and transcriptome of Haemonchus contortus: a key model parasite for drug and vaccine discovery.</title>
        <authorList>
            <person name="Laing R."/>
            <person name="Kikuchi T."/>
            <person name="Martinelli A."/>
            <person name="Tsai I.J."/>
            <person name="Beech R.N."/>
            <person name="Redman E."/>
            <person name="Holroyd N."/>
            <person name="Bartley D.J."/>
            <person name="Beasley H."/>
            <person name="Britton C."/>
            <person name="Curran D."/>
            <person name="Devaney E."/>
            <person name="Gilabert A."/>
            <person name="Jackson F."/>
            <person name="Hunt M."/>
            <person name="Johnston S."/>
            <person name="Kryukov I."/>
            <person name="Li K."/>
            <person name="Morrison A.A."/>
            <person name="Reid A.J."/>
            <person name="Sargison N."/>
            <person name="Saunders G."/>
            <person name="Wasmuth J.D."/>
            <person name="Wolstenholme A."/>
            <person name="Berriman M."/>
            <person name="Gilleard J.S."/>
            <person name="Cotton J.A."/>
        </authorList>
    </citation>
    <scope>NUCLEOTIDE SEQUENCE [LARGE SCALE GENOMIC DNA]</scope>
    <source>
        <strain evidence="2">ISE/inbred ISE</strain>
    </source>
</reference>
<feature type="transmembrane region" description="Helical" evidence="1">
    <location>
        <begin position="47"/>
        <end position="66"/>
    </location>
</feature>
<accession>W6NAS9</accession>
<organism evidence="2">
    <name type="scientific">Haemonchus contortus</name>
    <name type="common">Barber pole worm</name>
    <dbReference type="NCBI Taxonomy" id="6289"/>
    <lineage>
        <taxon>Eukaryota</taxon>
        <taxon>Metazoa</taxon>
        <taxon>Ecdysozoa</taxon>
        <taxon>Nematoda</taxon>
        <taxon>Chromadorea</taxon>
        <taxon>Rhabditida</taxon>
        <taxon>Rhabditina</taxon>
        <taxon>Rhabditomorpha</taxon>
        <taxon>Strongyloidea</taxon>
        <taxon>Trichostrongylidae</taxon>
        <taxon>Haemonchus</taxon>
    </lineage>
</organism>
<dbReference type="EMBL" id="CAVP010058314">
    <property type="protein sequence ID" value="CDL94418.1"/>
    <property type="molecule type" value="Genomic_DNA"/>
</dbReference>
<dbReference type="AlphaFoldDB" id="W6NAS9"/>
<proteinExistence type="predicted"/>
<gene>
    <name evidence="2" type="ORF">HCOI_00908100</name>
</gene>
<reference evidence="2" key="1">
    <citation type="submission" date="2013-03" db="EMBL/GenBank/DDBJ databases">
        <authorList>
            <person name="Aslett M."/>
        </authorList>
    </citation>
    <scope>NUCLEOTIDE SEQUENCE [LARGE SCALE GENOMIC DNA]</scope>
    <source>
        <strain evidence="2">ISE/inbred ISE</strain>
    </source>
</reference>
<sequence length="141" mass="15665">MMNLLSCLLTLVILYYLWKGLNRSFLSTQIERQNSHRIDKSANRVSIYILLVSALMGVVPGGLNGLGTIVHLPILDEISFFVGTCATLSGLSHAFIFAMAHRDIKQAILTKYKSGIVDVEEHIGCEESEKFAFSNSKAFQK</sequence>
<protein>
    <submittedName>
        <fullName evidence="2">Uncharacterized protein</fullName>
    </submittedName>
</protein>
<dbReference type="PANTHER" id="PTHR46955:SF3">
    <property type="entry name" value="G_PROTEIN_RECEP_F1_2 DOMAIN-CONTAINING PROTEIN"/>
    <property type="match status" value="1"/>
</dbReference>
<dbReference type="PANTHER" id="PTHR46955">
    <property type="entry name" value="PROTEIN CBG01349-RELATED"/>
    <property type="match status" value="1"/>
</dbReference>
<evidence type="ECO:0000256" key="1">
    <source>
        <dbReference type="SAM" id="Phobius"/>
    </source>
</evidence>
<evidence type="ECO:0000313" key="2">
    <source>
        <dbReference type="EMBL" id="CDL94418.1"/>
    </source>
</evidence>
<name>W6NAS9_HAECO</name>
<comment type="caution">
    <text evidence="2">The sequence shown here is derived from an EMBL/GenBank/DDBJ whole genome shotgun (WGS) entry which is preliminary data.</text>
</comment>
<keyword evidence="1" id="KW-1133">Transmembrane helix</keyword>
<feature type="transmembrane region" description="Helical" evidence="1">
    <location>
        <begin position="78"/>
        <end position="100"/>
    </location>
</feature>
<keyword evidence="1" id="KW-0472">Membrane</keyword>
<dbReference type="InterPro" id="IPR052322">
    <property type="entry name" value="Mito_rRNA_Mtase_NSUN4"/>
</dbReference>